<protein>
    <submittedName>
        <fullName evidence="10">Putative cation-transporting ATPase</fullName>
    </submittedName>
</protein>
<evidence type="ECO:0000256" key="4">
    <source>
        <dbReference type="ARBA" id="ARBA00022741"/>
    </source>
</evidence>
<dbReference type="GO" id="GO:0005524">
    <property type="term" value="F:ATP binding"/>
    <property type="evidence" value="ECO:0007669"/>
    <property type="project" value="UniProtKB-KW"/>
</dbReference>
<gene>
    <name evidence="10" type="ORF">X975_06183</name>
</gene>
<keyword evidence="9" id="KW-0732">Signal</keyword>
<feature type="chain" id="PRO_5001829561" evidence="9">
    <location>
        <begin position="23"/>
        <end position="103"/>
    </location>
</feature>
<proteinExistence type="predicted"/>
<evidence type="ECO:0000256" key="9">
    <source>
        <dbReference type="SAM" id="SignalP"/>
    </source>
</evidence>
<evidence type="ECO:0000256" key="1">
    <source>
        <dbReference type="ARBA" id="ARBA00004141"/>
    </source>
</evidence>
<keyword evidence="3" id="KW-0479">Metal-binding</keyword>
<dbReference type="Proteomes" id="UP000054359">
    <property type="component" value="Unassembled WGS sequence"/>
</dbReference>
<dbReference type="SUPFAM" id="SSF81665">
    <property type="entry name" value="Calcium ATPase, transmembrane domain M"/>
    <property type="match status" value="1"/>
</dbReference>
<keyword evidence="6" id="KW-0460">Magnesium</keyword>
<evidence type="ECO:0000256" key="5">
    <source>
        <dbReference type="ARBA" id="ARBA00022840"/>
    </source>
</evidence>
<dbReference type="GO" id="GO:0015203">
    <property type="term" value="F:polyamine transmembrane transporter activity"/>
    <property type="evidence" value="ECO:0007669"/>
    <property type="project" value="TreeGrafter"/>
</dbReference>
<dbReference type="GO" id="GO:0019829">
    <property type="term" value="F:ATPase-coupled monoatomic cation transmembrane transporter activity"/>
    <property type="evidence" value="ECO:0007669"/>
    <property type="project" value="TreeGrafter"/>
</dbReference>
<dbReference type="STRING" id="407821.A0A087TAL9"/>
<reference evidence="10 11" key="1">
    <citation type="submission" date="2013-11" db="EMBL/GenBank/DDBJ databases">
        <title>Genome sequencing of Stegodyphus mimosarum.</title>
        <authorList>
            <person name="Bechsgaard J."/>
        </authorList>
    </citation>
    <scope>NUCLEOTIDE SEQUENCE [LARGE SCALE GENOMIC DNA]</scope>
</reference>
<dbReference type="InterPro" id="IPR006544">
    <property type="entry name" value="P-type_TPase_V"/>
</dbReference>
<keyword evidence="2" id="KW-0597">Phosphoprotein</keyword>
<keyword evidence="5" id="KW-0067">ATP-binding</keyword>
<dbReference type="GO" id="GO:0016020">
    <property type="term" value="C:membrane"/>
    <property type="evidence" value="ECO:0007669"/>
    <property type="project" value="UniProtKB-SubCell"/>
</dbReference>
<keyword evidence="4" id="KW-0547">Nucleotide-binding</keyword>
<dbReference type="GO" id="GO:0140358">
    <property type="term" value="F:P-type transmembrane transporter activity"/>
    <property type="evidence" value="ECO:0007669"/>
    <property type="project" value="InterPro"/>
</dbReference>
<sequence length="103" mass="11735">MVCYSFTFLIAVLWLFWDGQRCSDGAFVLIDVALNLAPPFLIGATSAFPRLAKRPPTKSLVSILPLLSIFSFIVLQTAIYLISYKYCLSQPWYESFKFDKENP</sequence>
<evidence type="ECO:0000256" key="8">
    <source>
        <dbReference type="SAM" id="Phobius"/>
    </source>
</evidence>
<feature type="transmembrane region" description="Helical" evidence="8">
    <location>
        <begin position="60"/>
        <end position="82"/>
    </location>
</feature>
<dbReference type="GO" id="GO:0046872">
    <property type="term" value="F:metal ion binding"/>
    <property type="evidence" value="ECO:0007669"/>
    <property type="project" value="UniProtKB-KW"/>
</dbReference>
<organism evidence="10 11">
    <name type="scientific">Stegodyphus mimosarum</name>
    <name type="common">African social velvet spider</name>
    <dbReference type="NCBI Taxonomy" id="407821"/>
    <lineage>
        <taxon>Eukaryota</taxon>
        <taxon>Metazoa</taxon>
        <taxon>Ecdysozoa</taxon>
        <taxon>Arthropoda</taxon>
        <taxon>Chelicerata</taxon>
        <taxon>Arachnida</taxon>
        <taxon>Araneae</taxon>
        <taxon>Araneomorphae</taxon>
        <taxon>Entelegynae</taxon>
        <taxon>Eresoidea</taxon>
        <taxon>Eresidae</taxon>
        <taxon>Stegodyphus</taxon>
    </lineage>
</organism>
<feature type="transmembrane region" description="Helical" evidence="8">
    <location>
        <begin position="32"/>
        <end position="48"/>
    </location>
</feature>
<evidence type="ECO:0000313" key="10">
    <source>
        <dbReference type="EMBL" id="KFM62158.1"/>
    </source>
</evidence>
<dbReference type="GO" id="GO:0006874">
    <property type="term" value="P:intracellular calcium ion homeostasis"/>
    <property type="evidence" value="ECO:0007669"/>
    <property type="project" value="TreeGrafter"/>
</dbReference>
<dbReference type="OrthoDB" id="6423139at2759"/>
<accession>A0A087TAL9</accession>
<keyword evidence="7" id="KW-1278">Translocase</keyword>
<evidence type="ECO:0000256" key="2">
    <source>
        <dbReference type="ARBA" id="ARBA00022553"/>
    </source>
</evidence>
<feature type="signal peptide" evidence="9">
    <location>
        <begin position="1"/>
        <end position="22"/>
    </location>
</feature>
<evidence type="ECO:0000256" key="6">
    <source>
        <dbReference type="ARBA" id="ARBA00022842"/>
    </source>
</evidence>
<comment type="subcellular location">
    <subcellularLocation>
        <location evidence="1">Membrane</location>
        <topology evidence="1">Multi-pass membrane protein</topology>
    </subcellularLocation>
</comment>
<dbReference type="EMBL" id="KK114316">
    <property type="protein sequence ID" value="KFM62158.1"/>
    <property type="molecule type" value="Genomic_DNA"/>
</dbReference>
<evidence type="ECO:0000256" key="3">
    <source>
        <dbReference type="ARBA" id="ARBA00022723"/>
    </source>
</evidence>
<feature type="non-terminal residue" evidence="10">
    <location>
        <position position="103"/>
    </location>
</feature>
<keyword evidence="8" id="KW-0812">Transmembrane</keyword>
<evidence type="ECO:0000256" key="7">
    <source>
        <dbReference type="ARBA" id="ARBA00022967"/>
    </source>
</evidence>
<keyword evidence="8" id="KW-0472">Membrane</keyword>
<name>A0A087TAL9_STEMI</name>
<keyword evidence="8" id="KW-1133">Transmembrane helix</keyword>
<dbReference type="InterPro" id="IPR023298">
    <property type="entry name" value="ATPase_P-typ_TM_dom_sf"/>
</dbReference>
<dbReference type="PANTHER" id="PTHR45630">
    <property type="entry name" value="CATION-TRANSPORTING ATPASE-RELATED"/>
    <property type="match status" value="1"/>
</dbReference>
<evidence type="ECO:0000313" key="11">
    <source>
        <dbReference type="Proteomes" id="UP000054359"/>
    </source>
</evidence>
<dbReference type="PANTHER" id="PTHR45630:SF8">
    <property type="entry name" value="CATION-TRANSPORTING ATPASE"/>
    <property type="match status" value="1"/>
</dbReference>
<keyword evidence="11" id="KW-1185">Reference proteome</keyword>
<dbReference type="AlphaFoldDB" id="A0A087TAL9"/>